<reference evidence="2 3" key="1">
    <citation type="submission" date="2024-05" db="EMBL/GenBank/DDBJ databases">
        <authorList>
            <person name="Liu Q."/>
            <person name="Xin Y.-H."/>
        </authorList>
    </citation>
    <scope>NUCLEOTIDE SEQUENCE [LARGE SCALE GENOMIC DNA]</scope>
    <source>
        <strain evidence="2 3">CGMCC 1.10181</strain>
    </source>
</reference>
<evidence type="ECO:0000256" key="1">
    <source>
        <dbReference type="SAM" id="Phobius"/>
    </source>
</evidence>
<dbReference type="Proteomes" id="UP001419910">
    <property type="component" value="Unassembled WGS sequence"/>
</dbReference>
<name>A0ABU9Y1X0_9SPHN</name>
<dbReference type="RefSeq" id="WP_345840417.1">
    <property type="nucleotide sequence ID" value="NZ_JBDIME010000006.1"/>
</dbReference>
<evidence type="ECO:0000313" key="3">
    <source>
        <dbReference type="Proteomes" id="UP001419910"/>
    </source>
</evidence>
<feature type="transmembrane region" description="Helical" evidence="1">
    <location>
        <begin position="6"/>
        <end position="23"/>
    </location>
</feature>
<gene>
    <name evidence="2" type="ORF">ABC974_09210</name>
</gene>
<keyword evidence="1" id="KW-0812">Transmembrane</keyword>
<evidence type="ECO:0000313" key="2">
    <source>
        <dbReference type="EMBL" id="MEN2789803.1"/>
    </source>
</evidence>
<protein>
    <submittedName>
        <fullName evidence="2">Uncharacterized protein</fullName>
    </submittedName>
</protein>
<keyword evidence="1" id="KW-0472">Membrane</keyword>
<sequence>MSRPLIVLIVILVVVIGGLFVLAGRSHEKPLTHVEKVVPLANLSN</sequence>
<organism evidence="2 3">
    <name type="scientific">Sphingomonas oligophenolica</name>
    <dbReference type="NCBI Taxonomy" id="301154"/>
    <lineage>
        <taxon>Bacteria</taxon>
        <taxon>Pseudomonadati</taxon>
        <taxon>Pseudomonadota</taxon>
        <taxon>Alphaproteobacteria</taxon>
        <taxon>Sphingomonadales</taxon>
        <taxon>Sphingomonadaceae</taxon>
        <taxon>Sphingomonas</taxon>
    </lineage>
</organism>
<keyword evidence="3" id="KW-1185">Reference proteome</keyword>
<proteinExistence type="predicted"/>
<dbReference type="EMBL" id="JBDIME010000006">
    <property type="protein sequence ID" value="MEN2789803.1"/>
    <property type="molecule type" value="Genomic_DNA"/>
</dbReference>
<keyword evidence="1" id="KW-1133">Transmembrane helix</keyword>
<comment type="caution">
    <text evidence="2">The sequence shown here is derived from an EMBL/GenBank/DDBJ whole genome shotgun (WGS) entry which is preliminary data.</text>
</comment>
<accession>A0ABU9Y1X0</accession>